<evidence type="ECO:0000313" key="3">
    <source>
        <dbReference type="Proteomes" id="UP000824469"/>
    </source>
</evidence>
<keyword evidence="3" id="KW-1185">Reference proteome</keyword>
<dbReference type="Gene3D" id="3.40.50.10090">
    <property type="match status" value="1"/>
</dbReference>
<feature type="non-terminal residue" evidence="2">
    <location>
        <position position="1"/>
    </location>
</feature>
<dbReference type="InterPro" id="IPR036108">
    <property type="entry name" value="4pyrrol_syn_uPrphyn_synt_sf"/>
</dbReference>
<evidence type="ECO:0000313" key="2">
    <source>
        <dbReference type="EMBL" id="KAH9302885.1"/>
    </source>
</evidence>
<dbReference type="Pfam" id="PF02602">
    <property type="entry name" value="HEM4"/>
    <property type="match status" value="1"/>
</dbReference>
<protein>
    <recommendedName>
        <fullName evidence="1">Tetrapyrrole biosynthesis uroporphyrinogen III synthase domain-containing protein</fullName>
    </recommendedName>
</protein>
<gene>
    <name evidence="2" type="ORF">KI387_014468</name>
</gene>
<reference evidence="2 3" key="1">
    <citation type="journal article" date="2021" name="Nat. Plants">
        <title>The Taxus genome provides insights into paclitaxel biosynthesis.</title>
        <authorList>
            <person name="Xiong X."/>
            <person name="Gou J."/>
            <person name="Liao Q."/>
            <person name="Li Y."/>
            <person name="Zhou Q."/>
            <person name="Bi G."/>
            <person name="Li C."/>
            <person name="Du R."/>
            <person name="Wang X."/>
            <person name="Sun T."/>
            <person name="Guo L."/>
            <person name="Liang H."/>
            <person name="Lu P."/>
            <person name="Wu Y."/>
            <person name="Zhang Z."/>
            <person name="Ro D.K."/>
            <person name="Shang Y."/>
            <person name="Huang S."/>
            <person name="Yan J."/>
        </authorList>
    </citation>
    <scope>NUCLEOTIDE SEQUENCE [LARGE SCALE GENOMIC DNA]</scope>
    <source>
        <strain evidence="2">Ta-2019</strain>
    </source>
</reference>
<dbReference type="PANTHER" id="PTHR38020:SF1">
    <property type="entry name" value="UROPORPHYRINOGEN-III SYNTHASE"/>
    <property type="match status" value="1"/>
</dbReference>
<accession>A0AA38CMA3</accession>
<dbReference type="GO" id="GO:0004852">
    <property type="term" value="F:uroporphyrinogen-III synthase activity"/>
    <property type="evidence" value="ECO:0007669"/>
    <property type="project" value="InterPro"/>
</dbReference>
<dbReference type="Proteomes" id="UP000824469">
    <property type="component" value="Unassembled WGS sequence"/>
</dbReference>
<comment type="caution">
    <text evidence="2">The sequence shown here is derived from an EMBL/GenBank/DDBJ whole genome shotgun (WGS) entry which is preliminary data.</text>
</comment>
<organism evidence="2 3">
    <name type="scientific">Taxus chinensis</name>
    <name type="common">Chinese yew</name>
    <name type="synonym">Taxus wallichiana var. chinensis</name>
    <dbReference type="NCBI Taxonomy" id="29808"/>
    <lineage>
        <taxon>Eukaryota</taxon>
        <taxon>Viridiplantae</taxon>
        <taxon>Streptophyta</taxon>
        <taxon>Embryophyta</taxon>
        <taxon>Tracheophyta</taxon>
        <taxon>Spermatophyta</taxon>
        <taxon>Pinopsida</taxon>
        <taxon>Pinidae</taxon>
        <taxon>Conifers II</taxon>
        <taxon>Cupressales</taxon>
        <taxon>Taxaceae</taxon>
        <taxon>Taxus</taxon>
    </lineage>
</organism>
<sequence>WDAVRLNAYVTKWAGPDCAQILSGTREIDAIVFTSTSEVQGFLKSLCALGVDWKMFRNRHPMLLTAAHGPVTASGAQQLGVQIDVVSKQFHSFGGIVDALALSWDSLNKKS</sequence>
<dbReference type="OMA" id="KWAGPDC"/>
<dbReference type="InterPro" id="IPR003754">
    <property type="entry name" value="4pyrrol_synth_uPrphyn_synth"/>
</dbReference>
<dbReference type="SUPFAM" id="SSF69618">
    <property type="entry name" value="HemD-like"/>
    <property type="match status" value="1"/>
</dbReference>
<evidence type="ECO:0000259" key="1">
    <source>
        <dbReference type="Pfam" id="PF02602"/>
    </source>
</evidence>
<dbReference type="EMBL" id="JAHRHJ020000009">
    <property type="protein sequence ID" value="KAH9302885.1"/>
    <property type="molecule type" value="Genomic_DNA"/>
</dbReference>
<dbReference type="GO" id="GO:0033014">
    <property type="term" value="P:tetrapyrrole biosynthetic process"/>
    <property type="evidence" value="ECO:0007669"/>
    <property type="project" value="InterPro"/>
</dbReference>
<name>A0AA38CMA3_TAXCH</name>
<feature type="domain" description="Tetrapyrrole biosynthesis uroporphyrinogen III synthase" evidence="1">
    <location>
        <begin position="5"/>
        <end position="91"/>
    </location>
</feature>
<dbReference type="AlphaFoldDB" id="A0AA38CMA3"/>
<proteinExistence type="predicted"/>
<dbReference type="PANTHER" id="PTHR38020">
    <property type="entry name" value="UROPORPHYRINOGEN-III SYNTHASE"/>
    <property type="match status" value="1"/>
</dbReference>